<accession>A0A3B1DDM3</accession>
<protein>
    <submittedName>
        <fullName evidence="2">Uncharacterized protein</fullName>
    </submittedName>
</protein>
<dbReference type="EMBL" id="UOGI01000249">
    <property type="protein sequence ID" value="VAX34088.1"/>
    <property type="molecule type" value="Genomic_DNA"/>
</dbReference>
<keyword evidence="1" id="KW-0472">Membrane</keyword>
<proteinExistence type="predicted"/>
<feature type="transmembrane region" description="Helical" evidence="1">
    <location>
        <begin position="6"/>
        <end position="27"/>
    </location>
</feature>
<reference evidence="2" key="1">
    <citation type="submission" date="2018-06" db="EMBL/GenBank/DDBJ databases">
        <authorList>
            <person name="Zhirakovskaya E."/>
        </authorList>
    </citation>
    <scope>NUCLEOTIDE SEQUENCE</scope>
</reference>
<organism evidence="2">
    <name type="scientific">hydrothermal vent metagenome</name>
    <dbReference type="NCBI Taxonomy" id="652676"/>
    <lineage>
        <taxon>unclassified sequences</taxon>
        <taxon>metagenomes</taxon>
        <taxon>ecological metagenomes</taxon>
    </lineage>
</organism>
<sequence length="53" mass="6521">MRRFNLMLMLYNLFYTFSLTLLLPVHLMKRPSHLRGRWLKERFGFVPLSLTHK</sequence>
<gene>
    <name evidence="2" type="ORF">MNBD_NITROSPIRAE03-1311</name>
</gene>
<keyword evidence="1" id="KW-1133">Transmembrane helix</keyword>
<keyword evidence="1" id="KW-0812">Transmembrane</keyword>
<dbReference type="AlphaFoldDB" id="A0A3B1DDM3"/>
<evidence type="ECO:0000313" key="2">
    <source>
        <dbReference type="EMBL" id="VAX34088.1"/>
    </source>
</evidence>
<name>A0A3B1DDM3_9ZZZZ</name>
<evidence type="ECO:0000256" key="1">
    <source>
        <dbReference type="SAM" id="Phobius"/>
    </source>
</evidence>
<feature type="non-terminal residue" evidence="2">
    <location>
        <position position="53"/>
    </location>
</feature>